<sequence length="101" mass="11474">MQLLRKNGISWCRHFSLSAAIRAIPKPKRASLTPFDKRLTVTGKHVNEHVKGGSKEMQKKVALHVEAQCVPQSNTNYRTKPYNKTQEDCSAPAMLSKWKQI</sequence>
<evidence type="ECO:0000313" key="1">
    <source>
        <dbReference type="EMBL" id="KAL3886094.1"/>
    </source>
</evidence>
<keyword evidence="2" id="KW-1185">Reference proteome</keyword>
<dbReference type="EMBL" id="JBJQND010000002">
    <property type="protein sequence ID" value="KAL3886096.1"/>
    <property type="molecule type" value="Genomic_DNA"/>
</dbReference>
<gene>
    <name evidence="1" type="ORF">ACJMK2_026117</name>
</gene>
<evidence type="ECO:0000313" key="2">
    <source>
        <dbReference type="Proteomes" id="UP001634394"/>
    </source>
</evidence>
<protein>
    <submittedName>
        <fullName evidence="1">Uncharacterized protein</fullName>
    </submittedName>
</protein>
<reference evidence="1 2" key="1">
    <citation type="submission" date="2024-11" db="EMBL/GenBank/DDBJ databases">
        <title>Chromosome-level genome assembly of the freshwater bivalve Anodonta woodiana.</title>
        <authorList>
            <person name="Chen X."/>
        </authorList>
    </citation>
    <scope>NUCLEOTIDE SEQUENCE [LARGE SCALE GENOMIC DNA]</scope>
    <source>
        <strain evidence="1">MN2024</strain>
        <tissue evidence="1">Gills</tissue>
    </source>
</reference>
<name>A0ABD3XIK8_SINWO</name>
<accession>A0ABD3XIK8</accession>
<comment type="caution">
    <text evidence="1">The sequence shown here is derived from an EMBL/GenBank/DDBJ whole genome shotgun (WGS) entry which is preliminary data.</text>
</comment>
<dbReference type="Proteomes" id="UP001634394">
    <property type="component" value="Unassembled WGS sequence"/>
</dbReference>
<organism evidence="1 2">
    <name type="scientific">Sinanodonta woodiana</name>
    <name type="common">Chinese pond mussel</name>
    <name type="synonym">Anodonta woodiana</name>
    <dbReference type="NCBI Taxonomy" id="1069815"/>
    <lineage>
        <taxon>Eukaryota</taxon>
        <taxon>Metazoa</taxon>
        <taxon>Spiralia</taxon>
        <taxon>Lophotrochozoa</taxon>
        <taxon>Mollusca</taxon>
        <taxon>Bivalvia</taxon>
        <taxon>Autobranchia</taxon>
        <taxon>Heteroconchia</taxon>
        <taxon>Palaeoheterodonta</taxon>
        <taxon>Unionida</taxon>
        <taxon>Unionoidea</taxon>
        <taxon>Unionidae</taxon>
        <taxon>Unioninae</taxon>
        <taxon>Sinanodonta</taxon>
    </lineage>
</organism>
<dbReference type="EMBL" id="JBJQND010000002">
    <property type="protein sequence ID" value="KAL3886094.1"/>
    <property type="molecule type" value="Genomic_DNA"/>
</dbReference>
<dbReference type="AlphaFoldDB" id="A0ABD3XIK8"/>
<proteinExistence type="predicted"/>